<dbReference type="InterPro" id="IPR019819">
    <property type="entry name" value="Carboxylesterase_B_CS"/>
</dbReference>
<dbReference type="SUPFAM" id="SSF53474">
    <property type="entry name" value="alpha/beta-Hydrolases"/>
    <property type="match status" value="1"/>
</dbReference>
<dbReference type="OrthoDB" id="19653at2759"/>
<feature type="region of interest" description="Disordered" evidence="7">
    <location>
        <begin position="519"/>
        <end position="564"/>
    </location>
</feature>
<gene>
    <name evidence="9" type="ORF">WN55_09711</name>
</gene>
<sequence length="637" mass="71228">MGSLTPVIRTKSGPVQGEILNTAWNAVRYSSFKGIPYGQPPVGRLRYRPPEPAEPWRETLIANKEENRCPQIDAATNVFTGDEDCLYLNVYTPMTTFRKGMHKHAVMLWIHGGSNTFGSKNASEYGPDLLIEQGIVLVSINYRLGALGFLSLGREEAAGNAGLKDQTLALRWVQENIATFGGDPRRVTIFGQSSGSADVNFHVLSPKSNGLFARAIFMSGTALAPWAYYTPDQSMEKAKQLASHLGFNATNTNELLQFYRNTPAERLVTGAESMDELPQSVRLPTAEIPSDHAFLTSCPISLFESGNFSRVPIMLGLTKHEALGFDRPADWYYTAPVDLTRKLIQNQIGHKSVYYYIQNYDSPYALHRQLGTALNGTAHADDVQYVFYMRVFREPSDPNDPINQFRKMVSAMWANFAKFGNPTPRHNNPSNVIWQESGDCGLQLNINSQCRMQDRDVSPIAAQYEQYISETLPLKTCRTSIDKTRWDIHSRPRLPRSIVRYQHPVSTCFLGTSVLLSPGEDAGKNDEKKTTTTIQKSLGSRSDEARTVEDDGDGEAEGKKKDQGDTGCIRRVLEAAGRVAFDVHGMMRAPRIEDFEGRLKREKKITLEPTDTNQINRESEDPLNLKYPKLVTISKGD</sequence>
<evidence type="ECO:0000259" key="8">
    <source>
        <dbReference type="Pfam" id="PF00135"/>
    </source>
</evidence>
<dbReference type="Proteomes" id="UP000076502">
    <property type="component" value="Unassembled WGS sequence"/>
</dbReference>
<organism evidence="9 10">
    <name type="scientific">Dufourea novaeangliae</name>
    <name type="common">Sweat bee</name>
    <dbReference type="NCBI Taxonomy" id="178035"/>
    <lineage>
        <taxon>Eukaryota</taxon>
        <taxon>Metazoa</taxon>
        <taxon>Ecdysozoa</taxon>
        <taxon>Arthropoda</taxon>
        <taxon>Hexapoda</taxon>
        <taxon>Insecta</taxon>
        <taxon>Pterygota</taxon>
        <taxon>Neoptera</taxon>
        <taxon>Endopterygota</taxon>
        <taxon>Hymenoptera</taxon>
        <taxon>Apocrita</taxon>
        <taxon>Aculeata</taxon>
        <taxon>Apoidea</taxon>
        <taxon>Anthophila</taxon>
        <taxon>Halictidae</taxon>
        <taxon>Rophitinae</taxon>
        <taxon>Dufourea</taxon>
    </lineage>
</organism>
<proteinExistence type="inferred from homology"/>
<comment type="similarity">
    <text evidence="1 6">Belongs to the type-B carboxylesterase/lipase family.</text>
</comment>
<feature type="domain" description="Carboxylesterase type B" evidence="8">
    <location>
        <begin position="334"/>
        <end position="449"/>
    </location>
</feature>
<evidence type="ECO:0000256" key="4">
    <source>
        <dbReference type="ARBA" id="ARBA00023157"/>
    </source>
</evidence>
<dbReference type="Pfam" id="PF00135">
    <property type="entry name" value="COesterase"/>
    <property type="match status" value="2"/>
</dbReference>
<reference evidence="9 10" key="1">
    <citation type="submission" date="2015-07" db="EMBL/GenBank/DDBJ databases">
        <title>The genome of Dufourea novaeangliae.</title>
        <authorList>
            <person name="Pan H."/>
            <person name="Kapheim K."/>
        </authorList>
    </citation>
    <scope>NUCLEOTIDE SEQUENCE [LARGE SCALE GENOMIC DNA]</scope>
    <source>
        <strain evidence="9">0120121106</strain>
        <tissue evidence="9">Whole body</tissue>
    </source>
</reference>
<keyword evidence="4" id="KW-1015">Disulfide bond</keyword>
<keyword evidence="3 6" id="KW-0378">Hydrolase</keyword>
<dbReference type="PANTHER" id="PTHR43142:SF1">
    <property type="entry name" value="CARBOXYLIC ESTER HYDROLASE"/>
    <property type="match status" value="1"/>
</dbReference>
<dbReference type="EC" id="3.1.1.-" evidence="6"/>
<evidence type="ECO:0000256" key="5">
    <source>
        <dbReference type="ARBA" id="ARBA00023180"/>
    </source>
</evidence>
<evidence type="ECO:0000313" key="10">
    <source>
        <dbReference type="Proteomes" id="UP000076502"/>
    </source>
</evidence>
<dbReference type="PROSITE" id="PS00941">
    <property type="entry name" value="CARBOXYLESTERASE_B_2"/>
    <property type="match status" value="1"/>
</dbReference>
<keyword evidence="5" id="KW-0325">Glycoprotein</keyword>
<evidence type="ECO:0000256" key="6">
    <source>
        <dbReference type="RuleBase" id="RU361235"/>
    </source>
</evidence>
<feature type="compositionally biased region" description="Polar residues" evidence="7">
    <location>
        <begin position="531"/>
        <end position="540"/>
    </location>
</feature>
<evidence type="ECO:0000256" key="1">
    <source>
        <dbReference type="ARBA" id="ARBA00005964"/>
    </source>
</evidence>
<dbReference type="GO" id="GO:0052689">
    <property type="term" value="F:carboxylic ester hydrolase activity"/>
    <property type="evidence" value="ECO:0007669"/>
    <property type="project" value="UniProtKB-KW"/>
</dbReference>
<evidence type="ECO:0000256" key="2">
    <source>
        <dbReference type="ARBA" id="ARBA00022487"/>
    </source>
</evidence>
<dbReference type="InterPro" id="IPR029058">
    <property type="entry name" value="AB_hydrolase_fold"/>
</dbReference>
<keyword evidence="2" id="KW-0719">Serine esterase</keyword>
<dbReference type="ESTHER" id="9hyme-a0a154nza5">
    <property type="family name" value="Carb_B_Arthropoda"/>
</dbReference>
<protein>
    <recommendedName>
        <fullName evidence="6">Carboxylic ester hydrolase</fullName>
        <ecNumber evidence="6">3.1.1.-</ecNumber>
    </recommendedName>
</protein>
<dbReference type="PANTHER" id="PTHR43142">
    <property type="entry name" value="CARBOXYLIC ESTER HYDROLASE"/>
    <property type="match status" value="1"/>
</dbReference>
<dbReference type="InterPro" id="IPR002018">
    <property type="entry name" value="CarbesteraseB"/>
</dbReference>
<evidence type="ECO:0000256" key="7">
    <source>
        <dbReference type="SAM" id="MobiDB-lite"/>
    </source>
</evidence>
<dbReference type="STRING" id="178035.A0A154NZA5"/>
<name>A0A154NZA5_DUFNO</name>
<feature type="domain" description="Carboxylesterase type B" evidence="8">
    <location>
        <begin position="5"/>
        <end position="325"/>
    </location>
</feature>
<accession>A0A154NZA5</accession>
<feature type="compositionally biased region" description="Basic and acidic residues" evidence="7">
    <location>
        <begin position="521"/>
        <end position="530"/>
    </location>
</feature>
<evidence type="ECO:0000313" key="9">
    <source>
        <dbReference type="EMBL" id="KZC04912.1"/>
    </source>
</evidence>
<keyword evidence="10" id="KW-1185">Reference proteome</keyword>
<dbReference type="PROSITE" id="PS00122">
    <property type="entry name" value="CARBOXYLESTERASE_B_1"/>
    <property type="match status" value="1"/>
</dbReference>
<evidence type="ECO:0000256" key="3">
    <source>
        <dbReference type="ARBA" id="ARBA00022801"/>
    </source>
</evidence>
<dbReference type="Gene3D" id="3.40.50.1820">
    <property type="entry name" value="alpha/beta hydrolase"/>
    <property type="match status" value="2"/>
</dbReference>
<dbReference type="AlphaFoldDB" id="A0A154NZA5"/>
<dbReference type="InterPro" id="IPR019826">
    <property type="entry name" value="Carboxylesterase_B_AS"/>
</dbReference>
<dbReference type="EMBL" id="KQ434783">
    <property type="protein sequence ID" value="KZC04912.1"/>
    <property type="molecule type" value="Genomic_DNA"/>
</dbReference>